<dbReference type="EMBL" id="CAKOGP040000779">
    <property type="protein sequence ID" value="CAJ1938946.1"/>
    <property type="molecule type" value="Genomic_DNA"/>
</dbReference>
<feature type="region of interest" description="Disordered" evidence="1">
    <location>
        <begin position="71"/>
        <end position="91"/>
    </location>
</feature>
<feature type="compositionally biased region" description="Acidic residues" evidence="1">
    <location>
        <begin position="212"/>
        <end position="222"/>
    </location>
</feature>
<organism evidence="3 4">
    <name type="scientific">Cylindrotheca closterium</name>
    <dbReference type="NCBI Taxonomy" id="2856"/>
    <lineage>
        <taxon>Eukaryota</taxon>
        <taxon>Sar</taxon>
        <taxon>Stramenopiles</taxon>
        <taxon>Ochrophyta</taxon>
        <taxon>Bacillariophyta</taxon>
        <taxon>Bacillariophyceae</taxon>
        <taxon>Bacillariophycidae</taxon>
        <taxon>Bacillariales</taxon>
        <taxon>Bacillariaceae</taxon>
        <taxon>Cylindrotheca</taxon>
    </lineage>
</organism>
<feature type="compositionally biased region" description="Polar residues" evidence="1">
    <location>
        <begin position="114"/>
        <end position="124"/>
    </location>
</feature>
<keyword evidence="4" id="KW-1185">Reference proteome</keyword>
<reference evidence="3" key="1">
    <citation type="submission" date="2023-08" db="EMBL/GenBank/DDBJ databases">
        <authorList>
            <person name="Audoor S."/>
            <person name="Bilcke G."/>
        </authorList>
    </citation>
    <scope>NUCLEOTIDE SEQUENCE</scope>
</reference>
<protein>
    <submittedName>
        <fullName evidence="3">Uncharacterized protein</fullName>
    </submittedName>
</protein>
<name>A0AAD2CNY3_9STRA</name>
<feature type="region of interest" description="Disordered" evidence="1">
    <location>
        <begin position="105"/>
        <end position="124"/>
    </location>
</feature>
<gene>
    <name evidence="3" type="ORF">CYCCA115_LOCUS6347</name>
</gene>
<evidence type="ECO:0000256" key="1">
    <source>
        <dbReference type="SAM" id="MobiDB-lite"/>
    </source>
</evidence>
<evidence type="ECO:0000313" key="4">
    <source>
        <dbReference type="Proteomes" id="UP001295423"/>
    </source>
</evidence>
<feature type="chain" id="PRO_5042270814" evidence="2">
    <location>
        <begin position="20"/>
        <end position="228"/>
    </location>
</feature>
<keyword evidence="2" id="KW-0732">Signal</keyword>
<dbReference type="Proteomes" id="UP001295423">
    <property type="component" value="Unassembled WGS sequence"/>
</dbReference>
<evidence type="ECO:0000256" key="2">
    <source>
        <dbReference type="SAM" id="SignalP"/>
    </source>
</evidence>
<evidence type="ECO:0000313" key="3">
    <source>
        <dbReference type="EMBL" id="CAJ1938946.1"/>
    </source>
</evidence>
<feature type="compositionally biased region" description="Basic and acidic residues" evidence="1">
    <location>
        <begin position="75"/>
        <end position="91"/>
    </location>
</feature>
<feature type="signal peptide" evidence="2">
    <location>
        <begin position="1"/>
        <end position="19"/>
    </location>
</feature>
<comment type="caution">
    <text evidence="3">The sequence shown here is derived from an EMBL/GenBank/DDBJ whole genome shotgun (WGS) entry which is preliminary data.</text>
</comment>
<accession>A0AAD2CNY3</accession>
<dbReference type="AlphaFoldDB" id="A0AAD2CNY3"/>
<feature type="region of interest" description="Disordered" evidence="1">
    <location>
        <begin position="205"/>
        <end position="228"/>
    </location>
</feature>
<proteinExistence type="predicted"/>
<sequence length="228" mass="26113">MNGAILLWSLLLFSEVCMTDDPSHTRDRIEGTEAYLVYSFGAMLVWVLGAGLHLLDHLYVHQIVARWSSQQQQQQEKEKERQETKHSAPEEQRLLDDSCIGYNTDHNEPKKDATTNGEESTTAQRTTVQRTKWIDFCAVLFEFVLSVNFLDYSRRALSSWNNTPDYDVADEFIDIMINIGAFSYQVVRLWKIRAADIARELAEIQKAKGHTDDDDDDADDTTVFEGSP</sequence>